<dbReference type="PRINTS" id="PR00146">
    <property type="entry name" value="DHPICSNTHASE"/>
</dbReference>
<protein>
    <submittedName>
        <fullName evidence="3">4-hydroxy-tetrahydrodipicolinate synthase</fullName>
    </submittedName>
</protein>
<gene>
    <name evidence="3" type="ORF">IQ17_06930</name>
</gene>
<dbReference type="PANTHER" id="PTHR12128">
    <property type="entry name" value="DIHYDRODIPICOLINATE SYNTHASE"/>
    <property type="match status" value="1"/>
</dbReference>
<dbReference type="CDD" id="cd00408">
    <property type="entry name" value="DHDPS-like"/>
    <property type="match status" value="1"/>
</dbReference>
<organism evidence="3 4">
    <name type="scientific">Bradyrhizobium daqingense</name>
    <dbReference type="NCBI Taxonomy" id="993502"/>
    <lineage>
        <taxon>Bacteria</taxon>
        <taxon>Pseudomonadati</taxon>
        <taxon>Pseudomonadota</taxon>
        <taxon>Alphaproteobacteria</taxon>
        <taxon>Hyphomicrobiales</taxon>
        <taxon>Nitrobacteraceae</taxon>
        <taxon>Bradyrhizobium</taxon>
    </lineage>
</organism>
<sequence length="317" mass="33185">MSKPMKKPDLRGVTVAVVLPFKSDMSIDWDGYARVLDYCACPDGIAAVFVNGHAGEGGSLSDDERQAVIERTRRQIGGKPLLSGIIAHSTAEAIHQTQLAESAGADCAVLFPPTPLGGGASATSRAPVAYVQAVSSAVAIPVSIFQYPLTSGFGYSPETLAKIAALESVIAIKEGSDTMLAYDENRRAVKQADPSVAILPSNFNWFLPQLAVGGDGVLSGLVSLAPGLFVELWQASLADDLNAMRAVNDRLYPIVRAIYGPAPIMDMHTRMKVGLKALGLIESADPRPPLLPVLPALCDAIATAVGVARAAGDIRLA</sequence>
<comment type="similarity">
    <text evidence="2">Belongs to the DapA family.</text>
</comment>
<dbReference type="PIRSF" id="PIRSF001365">
    <property type="entry name" value="DHDPS"/>
    <property type="match status" value="1"/>
</dbReference>
<proteinExistence type="inferred from homology"/>
<dbReference type="SUPFAM" id="SSF51569">
    <property type="entry name" value="Aldolase"/>
    <property type="match status" value="1"/>
</dbReference>
<dbReference type="SMART" id="SM01130">
    <property type="entry name" value="DHDPS"/>
    <property type="match status" value="1"/>
</dbReference>
<dbReference type="RefSeq" id="WP_145642816.1">
    <property type="nucleotide sequence ID" value="NZ_CP088014.1"/>
</dbReference>
<keyword evidence="1 2" id="KW-0456">Lyase</keyword>
<evidence type="ECO:0000313" key="4">
    <source>
        <dbReference type="Proteomes" id="UP000317176"/>
    </source>
</evidence>
<dbReference type="GO" id="GO:0008840">
    <property type="term" value="F:4-hydroxy-tetrahydrodipicolinate synthase activity"/>
    <property type="evidence" value="ECO:0007669"/>
    <property type="project" value="TreeGrafter"/>
</dbReference>
<evidence type="ECO:0000313" key="3">
    <source>
        <dbReference type="EMBL" id="TWH93625.1"/>
    </source>
</evidence>
<dbReference type="Gene3D" id="3.20.20.70">
    <property type="entry name" value="Aldolase class I"/>
    <property type="match status" value="1"/>
</dbReference>
<dbReference type="Proteomes" id="UP000317176">
    <property type="component" value="Unassembled WGS sequence"/>
</dbReference>
<evidence type="ECO:0000256" key="1">
    <source>
        <dbReference type="ARBA" id="ARBA00023239"/>
    </source>
</evidence>
<dbReference type="EMBL" id="VLKL01000040">
    <property type="protein sequence ID" value="TWH93625.1"/>
    <property type="molecule type" value="Genomic_DNA"/>
</dbReference>
<evidence type="ECO:0000256" key="2">
    <source>
        <dbReference type="PIRNR" id="PIRNR001365"/>
    </source>
</evidence>
<accession>A0A562KEG2</accession>
<dbReference type="PANTHER" id="PTHR12128:SF72">
    <property type="entry name" value="DIHYDRODIPICOLINATE SYNTHASE"/>
    <property type="match status" value="1"/>
</dbReference>
<dbReference type="AlphaFoldDB" id="A0A562KEG2"/>
<comment type="caution">
    <text evidence="3">The sequence shown here is derived from an EMBL/GenBank/DDBJ whole genome shotgun (WGS) entry which is preliminary data.</text>
</comment>
<dbReference type="InterPro" id="IPR002220">
    <property type="entry name" value="DapA-like"/>
</dbReference>
<keyword evidence="4" id="KW-1185">Reference proteome</keyword>
<dbReference type="InterPro" id="IPR013785">
    <property type="entry name" value="Aldolase_TIM"/>
</dbReference>
<reference evidence="3 4" key="1">
    <citation type="journal article" date="2015" name="Stand. Genomic Sci.">
        <title>Genomic Encyclopedia of Bacterial and Archaeal Type Strains, Phase III: the genomes of soil and plant-associated and newly described type strains.</title>
        <authorList>
            <person name="Whitman W.B."/>
            <person name="Woyke T."/>
            <person name="Klenk H.P."/>
            <person name="Zhou Y."/>
            <person name="Lilburn T.G."/>
            <person name="Beck B.J."/>
            <person name="De Vos P."/>
            <person name="Vandamme P."/>
            <person name="Eisen J.A."/>
            <person name="Garrity G."/>
            <person name="Hugenholtz P."/>
            <person name="Kyrpides N.C."/>
        </authorList>
    </citation>
    <scope>NUCLEOTIDE SEQUENCE [LARGE SCALE GENOMIC DNA]</scope>
    <source>
        <strain evidence="3 4">CGMCC 1.10947</strain>
    </source>
</reference>
<dbReference type="OrthoDB" id="199953at2"/>
<dbReference type="Pfam" id="PF00701">
    <property type="entry name" value="DHDPS"/>
    <property type="match status" value="1"/>
</dbReference>
<name>A0A562KEG2_9BRAD</name>